<reference evidence="1" key="1">
    <citation type="journal article" date="2015" name="Nature">
        <title>Complex archaea that bridge the gap between prokaryotes and eukaryotes.</title>
        <authorList>
            <person name="Spang A."/>
            <person name="Saw J.H."/>
            <person name="Jorgensen S.L."/>
            <person name="Zaremba-Niedzwiedzka K."/>
            <person name="Martijn J."/>
            <person name="Lind A.E."/>
            <person name="van Eijk R."/>
            <person name="Schleper C."/>
            <person name="Guy L."/>
            <person name="Ettema T.J."/>
        </authorList>
    </citation>
    <scope>NUCLEOTIDE SEQUENCE</scope>
</reference>
<feature type="non-terminal residue" evidence="1">
    <location>
        <position position="1"/>
    </location>
</feature>
<gene>
    <name evidence="1" type="ORF">LCGC14_2555730</name>
</gene>
<evidence type="ECO:0000313" key="1">
    <source>
        <dbReference type="EMBL" id="KKL10444.1"/>
    </source>
</evidence>
<protein>
    <submittedName>
        <fullName evidence="1">Uncharacterized protein</fullName>
    </submittedName>
</protein>
<proteinExistence type="predicted"/>
<comment type="caution">
    <text evidence="1">The sequence shown here is derived from an EMBL/GenBank/DDBJ whole genome shotgun (WGS) entry which is preliminary data.</text>
</comment>
<sequence>DTVQVAAHHVTQGSAALAGTAITANNLNGSSGNAAEAEAKGNETTNSSQGDVILRTELLAATMAEVDFEGSIILGTNDSYAIDYPTDAAIVYITVWGFFEDK</sequence>
<dbReference type="EMBL" id="LAZR01042058">
    <property type="protein sequence ID" value="KKL10444.1"/>
    <property type="molecule type" value="Genomic_DNA"/>
</dbReference>
<dbReference type="AlphaFoldDB" id="A0A0F9ALG7"/>
<organism evidence="1">
    <name type="scientific">marine sediment metagenome</name>
    <dbReference type="NCBI Taxonomy" id="412755"/>
    <lineage>
        <taxon>unclassified sequences</taxon>
        <taxon>metagenomes</taxon>
        <taxon>ecological metagenomes</taxon>
    </lineage>
</organism>
<name>A0A0F9ALG7_9ZZZZ</name>
<accession>A0A0F9ALG7</accession>